<dbReference type="Proteomes" id="UP001140949">
    <property type="component" value="Unassembled WGS sequence"/>
</dbReference>
<feature type="region of interest" description="Disordered" evidence="1">
    <location>
        <begin position="15"/>
        <end position="40"/>
    </location>
</feature>
<feature type="compositionally biased region" description="Polar residues" evidence="1">
    <location>
        <begin position="15"/>
        <end position="34"/>
    </location>
</feature>
<reference evidence="2" key="1">
    <citation type="journal article" date="2023" name="GigaByte">
        <title>Genome assembly of the bearded iris, Iris pallida Lam.</title>
        <authorList>
            <person name="Bruccoleri R.E."/>
            <person name="Oakeley E.J."/>
            <person name="Faust A.M.E."/>
            <person name="Altorfer M."/>
            <person name="Dessus-Babus S."/>
            <person name="Burckhardt D."/>
            <person name="Oertli M."/>
            <person name="Naumann U."/>
            <person name="Petersen F."/>
            <person name="Wong J."/>
        </authorList>
    </citation>
    <scope>NUCLEOTIDE SEQUENCE</scope>
    <source>
        <strain evidence="2">GSM-AAB239-AS_SAM_17_03QT</strain>
    </source>
</reference>
<evidence type="ECO:0000256" key="1">
    <source>
        <dbReference type="SAM" id="MobiDB-lite"/>
    </source>
</evidence>
<proteinExistence type="predicted"/>
<protein>
    <submittedName>
        <fullName evidence="2">Uncharacterized protein</fullName>
    </submittedName>
</protein>
<gene>
    <name evidence="2" type="ORF">M6B38_181755</name>
    <name evidence="3" type="ORF">M6B38_320995</name>
</gene>
<dbReference type="EMBL" id="JANAVB010010613">
    <property type="protein sequence ID" value="KAJ6838517.1"/>
    <property type="molecule type" value="Genomic_DNA"/>
</dbReference>
<dbReference type="AlphaFoldDB" id="A0AAX6EM42"/>
<organism evidence="2 4">
    <name type="scientific">Iris pallida</name>
    <name type="common">Sweet iris</name>
    <dbReference type="NCBI Taxonomy" id="29817"/>
    <lineage>
        <taxon>Eukaryota</taxon>
        <taxon>Viridiplantae</taxon>
        <taxon>Streptophyta</taxon>
        <taxon>Embryophyta</taxon>
        <taxon>Tracheophyta</taxon>
        <taxon>Spermatophyta</taxon>
        <taxon>Magnoliopsida</taxon>
        <taxon>Liliopsida</taxon>
        <taxon>Asparagales</taxon>
        <taxon>Iridaceae</taxon>
        <taxon>Iridoideae</taxon>
        <taxon>Irideae</taxon>
        <taxon>Iris</taxon>
    </lineage>
</organism>
<dbReference type="EMBL" id="JANAVB010035617">
    <property type="protein sequence ID" value="KAJ6805113.1"/>
    <property type="molecule type" value="Genomic_DNA"/>
</dbReference>
<reference evidence="2" key="2">
    <citation type="submission" date="2023-04" db="EMBL/GenBank/DDBJ databases">
        <authorList>
            <person name="Bruccoleri R.E."/>
            <person name="Oakeley E.J."/>
            <person name="Faust A.-M."/>
            <person name="Dessus-Babus S."/>
            <person name="Altorfer M."/>
            <person name="Burckhardt D."/>
            <person name="Oertli M."/>
            <person name="Naumann U."/>
            <person name="Petersen F."/>
            <person name="Wong J."/>
        </authorList>
    </citation>
    <scope>NUCLEOTIDE SEQUENCE</scope>
    <source>
        <strain evidence="2">GSM-AAB239-AS_SAM_17_03QT</strain>
        <tissue evidence="2">Leaf</tissue>
    </source>
</reference>
<accession>A0AAX6EM42</accession>
<name>A0AAX6EM42_IRIPA</name>
<keyword evidence="4" id="KW-1185">Reference proteome</keyword>
<evidence type="ECO:0000313" key="3">
    <source>
        <dbReference type="EMBL" id="KAJ6838517.1"/>
    </source>
</evidence>
<comment type="caution">
    <text evidence="2">The sequence shown here is derived from an EMBL/GenBank/DDBJ whole genome shotgun (WGS) entry which is preliminary data.</text>
</comment>
<evidence type="ECO:0000313" key="2">
    <source>
        <dbReference type="EMBL" id="KAJ6805113.1"/>
    </source>
</evidence>
<evidence type="ECO:0000313" key="4">
    <source>
        <dbReference type="Proteomes" id="UP001140949"/>
    </source>
</evidence>
<sequence>MNKCTLGSQLALGSSNLSLNKHPSPPNQTGQPNLKISPLK</sequence>